<feature type="compositionally biased region" description="Acidic residues" evidence="8">
    <location>
        <begin position="43"/>
        <end position="62"/>
    </location>
</feature>
<feature type="compositionally biased region" description="Polar residues" evidence="8">
    <location>
        <begin position="84"/>
        <end position="94"/>
    </location>
</feature>
<feature type="region of interest" description="Disordered" evidence="8">
    <location>
        <begin position="483"/>
        <end position="507"/>
    </location>
</feature>
<evidence type="ECO:0000259" key="10">
    <source>
        <dbReference type="Pfam" id="PF01490"/>
    </source>
</evidence>
<evidence type="ECO:0000256" key="8">
    <source>
        <dbReference type="SAM" id="MobiDB-lite"/>
    </source>
</evidence>
<proteinExistence type="inferred from homology"/>
<feature type="region of interest" description="Disordered" evidence="8">
    <location>
        <begin position="139"/>
        <end position="167"/>
    </location>
</feature>
<keyword evidence="6 9" id="KW-1133">Transmembrane helix</keyword>
<gene>
    <name evidence="11" type="ORF">BOTBODRAFT_37148</name>
</gene>
<feature type="transmembrane region" description="Helical" evidence="9">
    <location>
        <begin position="553"/>
        <end position="571"/>
    </location>
</feature>
<feature type="transmembrane region" description="Helical" evidence="9">
    <location>
        <begin position="397"/>
        <end position="421"/>
    </location>
</feature>
<dbReference type="PANTHER" id="PTHR22950:SF692">
    <property type="entry name" value="TRANSMEMBRANE AMINO ACID TRANSPORTER FAMILY PROTEIN"/>
    <property type="match status" value="1"/>
</dbReference>
<feature type="transmembrane region" description="Helical" evidence="9">
    <location>
        <begin position="318"/>
        <end position="336"/>
    </location>
</feature>
<keyword evidence="3" id="KW-0813">Transport</keyword>
<feature type="transmembrane region" description="Helical" evidence="9">
    <location>
        <begin position="583"/>
        <end position="604"/>
    </location>
</feature>
<accession>A0A067M3F3</accession>
<dbReference type="EMBL" id="KL198080">
    <property type="protein sequence ID" value="KDQ09240.1"/>
    <property type="molecule type" value="Genomic_DNA"/>
</dbReference>
<feature type="compositionally biased region" description="Low complexity" evidence="8">
    <location>
        <begin position="143"/>
        <end position="152"/>
    </location>
</feature>
<keyword evidence="12" id="KW-1185">Reference proteome</keyword>
<evidence type="ECO:0000256" key="7">
    <source>
        <dbReference type="ARBA" id="ARBA00023136"/>
    </source>
</evidence>
<dbReference type="InParanoid" id="A0A067M3F3"/>
<feature type="transmembrane region" description="Helical" evidence="9">
    <location>
        <begin position="261"/>
        <end position="281"/>
    </location>
</feature>
<dbReference type="Proteomes" id="UP000027195">
    <property type="component" value="Unassembled WGS sequence"/>
</dbReference>
<evidence type="ECO:0000256" key="2">
    <source>
        <dbReference type="ARBA" id="ARBA00008066"/>
    </source>
</evidence>
<evidence type="ECO:0000256" key="5">
    <source>
        <dbReference type="ARBA" id="ARBA00022970"/>
    </source>
</evidence>
<feature type="compositionally biased region" description="Basic and acidic residues" evidence="8">
    <location>
        <begin position="485"/>
        <end position="496"/>
    </location>
</feature>
<evidence type="ECO:0000256" key="3">
    <source>
        <dbReference type="ARBA" id="ARBA00022448"/>
    </source>
</evidence>
<name>A0A067M3F3_BOTB1</name>
<comment type="subcellular location">
    <subcellularLocation>
        <location evidence="1">Membrane</location>
        <topology evidence="1">Multi-pass membrane protein</topology>
    </subcellularLocation>
</comment>
<evidence type="ECO:0000256" key="6">
    <source>
        <dbReference type="ARBA" id="ARBA00022989"/>
    </source>
</evidence>
<dbReference type="InterPro" id="IPR013057">
    <property type="entry name" value="AA_transpt_TM"/>
</dbReference>
<evidence type="ECO:0000313" key="11">
    <source>
        <dbReference type="EMBL" id="KDQ09240.1"/>
    </source>
</evidence>
<keyword evidence="7 9" id="KW-0472">Membrane</keyword>
<keyword evidence="4 9" id="KW-0812">Transmembrane</keyword>
<feature type="region of interest" description="Disordered" evidence="8">
    <location>
        <begin position="32"/>
        <end position="120"/>
    </location>
</feature>
<feature type="domain" description="Amino acid transporter transmembrane" evidence="10">
    <location>
        <begin position="181"/>
        <end position="604"/>
    </location>
</feature>
<protein>
    <recommendedName>
        <fullName evidence="10">Amino acid transporter transmembrane domain-containing protein</fullName>
    </recommendedName>
</protein>
<evidence type="ECO:0000256" key="9">
    <source>
        <dbReference type="SAM" id="Phobius"/>
    </source>
</evidence>
<evidence type="ECO:0000256" key="4">
    <source>
        <dbReference type="ARBA" id="ARBA00022692"/>
    </source>
</evidence>
<dbReference type="OrthoDB" id="655540at2759"/>
<evidence type="ECO:0000313" key="12">
    <source>
        <dbReference type="Proteomes" id="UP000027195"/>
    </source>
</evidence>
<sequence>MTPQAIPTKRDSGVVDSIRSYARSQTFRYGSNMETIRQGVDVDRDDTEDRDATAVDEEDFYPDDSRHARDYDDDIGDWDPPNPTYDTVTESTATLRPPRTDPPALGSAVTPASLLTPPESETAPLLKRAPSVTFYTPDAVRQPLTPTSPAPTRTRRYSGLSQVSRRSGPPIVSIQPRVRGTSTFGQTLFNSIAILLGVGLLSEPLAYSYAGWIGGTLLLSFYGWLCCYTAKILARVILADPHMQTYADIARKAFGRRATPFTSMLFCLELFALSVVLIVLFSDSLHAVLPQYSSDTYKILALVILIPTTFMPLSTLSFASVLGILSTFLIVVVLLADGVSKFEGPGSLWDPQPTDLVTYNPTKIGLSFGLFLAGFGGHAVIPSLARDMVDPGQFDIMINYAFAFSTFVYALMGAAGYLMFGRSVHEEVSQDMLSTPGYNELLNKFAVWMLVITPLTKFALSTRPLNITIEVFFGIDVVSQHHKGDHAPTSKSDPHSPSHPSSADIEDQTSRIAKEYAVRTTDRRCVVLRGIERVGVTALVVLTAITFPSFELVMSFLGAFSAFVICVIIPLSAKIRIEGTYGWYRVLDYSLIAISVGMAAWGTYCGLWESLMG</sequence>
<comment type="similarity">
    <text evidence="2">Belongs to the amino acid/polyamine transporter 2 family.</text>
</comment>
<feature type="transmembrane region" description="Helical" evidence="9">
    <location>
        <begin position="526"/>
        <end position="547"/>
    </location>
</feature>
<feature type="transmembrane region" description="Helical" evidence="9">
    <location>
        <begin position="183"/>
        <end position="201"/>
    </location>
</feature>
<reference evidence="12" key="1">
    <citation type="journal article" date="2014" name="Proc. Natl. Acad. Sci. U.S.A.">
        <title>Extensive sampling of basidiomycete genomes demonstrates inadequacy of the white-rot/brown-rot paradigm for wood decay fungi.</title>
        <authorList>
            <person name="Riley R."/>
            <person name="Salamov A.A."/>
            <person name="Brown D.W."/>
            <person name="Nagy L.G."/>
            <person name="Floudas D."/>
            <person name="Held B.W."/>
            <person name="Levasseur A."/>
            <person name="Lombard V."/>
            <person name="Morin E."/>
            <person name="Otillar R."/>
            <person name="Lindquist E.A."/>
            <person name="Sun H."/>
            <person name="LaButti K.M."/>
            <person name="Schmutz J."/>
            <person name="Jabbour D."/>
            <person name="Luo H."/>
            <person name="Baker S.E."/>
            <person name="Pisabarro A.G."/>
            <person name="Walton J.D."/>
            <person name="Blanchette R.A."/>
            <person name="Henrissat B."/>
            <person name="Martin F."/>
            <person name="Cullen D."/>
            <person name="Hibbett D.S."/>
            <person name="Grigoriev I.V."/>
        </authorList>
    </citation>
    <scope>NUCLEOTIDE SEQUENCE [LARGE SCALE GENOMIC DNA]</scope>
    <source>
        <strain evidence="12">FD-172 SS1</strain>
    </source>
</reference>
<dbReference type="GO" id="GO:0005774">
    <property type="term" value="C:vacuolar membrane"/>
    <property type="evidence" value="ECO:0007669"/>
    <property type="project" value="TreeGrafter"/>
</dbReference>
<dbReference type="PANTHER" id="PTHR22950">
    <property type="entry name" value="AMINO ACID TRANSPORTER"/>
    <property type="match status" value="1"/>
</dbReference>
<dbReference type="HOGENOM" id="CLU_009646_8_0_1"/>
<feature type="transmembrane region" description="Helical" evidence="9">
    <location>
        <begin position="364"/>
        <end position="385"/>
    </location>
</feature>
<dbReference type="STRING" id="930990.A0A067M3F3"/>
<organism evidence="11 12">
    <name type="scientific">Botryobasidium botryosum (strain FD-172 SS1)</name>
    <dbReference type="NCBI Taxonomy" id="930990"/>
    <lineage>
        <taxon>Eukaryota</taxon>
        <taxon>Fungi</taxon>
        <taxon>Dikarya</taxon>
        <taxon>Basidiomycota</taxon>
        <taxon>Agaricomycotina</taxon>
        <taxon>Agaricomycetes</taxon>
        <taxon>Cantharellales</taxon>
        <taxon>Botryobasidiaceae</taxon>
        <taxon>Botryobasidium</taxon>
    </lineage>
</organism>
<dbReference type="GO" id="GO:0015179">
    <property type="term" value="F:L-amino acid transmembrane transporter activity"/>
    <property type="evidence" value="ECO:0007669"/>
    <property type="project" value="TreeGrafter"/>
</dbReference>
<dbReference type="AlphaFoldDB" id="A0A067M3F3"/>
<dbReference type="Pfam" id="PF01490">
    <property type="entry name" value="Aa_trans"/>
    <property type="match status" value="1"/>
</dbReference>
<keyword evidence="5" id="KW-0029">Amino-acid transport</keyword>
<evidence type="ECO:0000256" key="1">
    <source>
        <dbReference type="ARBA" id="ARBA00004141"/>
    </source>
</evidence>